<keyword evidence="1" id="KW-0812">Transmembrane</keyword>
<protein>
    <submittedName>
        <fullName evidence="2">Uncharacterized protein</fullName>
    </submittedName>
</protein>
<keyword evidence="3" id="KW-1185">Reference proteome</keyword>
<evidence type="ECO:0000313" key="2">
    <source>
        <dbReference type="EMBL" id="ABC65031.1"/>
    </source>
</evidence>
<keyword evidence="1" id="KW-1133">Transmembrane helix</keyword>
<gene>
    <name evidence="2" type="ordered locus">ELI_14695</name>
</gene>
<organism evidence="2 3">
    <name type="scientific">Erythrobacter litoralis (strain HTCC2594)</name>
    <dbReference type="NCBI Taxonomy" id="314225"/>
    <lineage>
        <taxon>Bacteria</taxon>
        <taxon>Pseudomonadati</taxon>
        <taxon>Pseudomonadota</taxon>
        <taxon>Alphaproteobacteria</taxon>
        <taxon>Sphingomonadales</taxon>
        <taxon>Erythrobacteraceae</taxon>
        <taxon>Erythrobacter/Porphyrobacter group</taxon>
        <taxon>Erythrobacter</taxon>
    </lineage>
</organism>
<proteinExistence type="predicted"/>
<feature type="transmembrane region" description="Helical" evidence="1">
    <location>
        <begin position="6"/>
        <end position="25"/>
    </location>
</feature>
<dbReference type="KEGG" id="eli:ELI_14695"/>
<reference evidence="3" key="1">
    <citation type="journal article" date="2009" name="J. Bacteriol.">
        <title>Complete genome sequence of Erythrobacter litoralis HTCC2594.</title>
        <authorList>
            <person name="Oh H.M."/>
            <person name="Giovannoni S.J."/>
            <person name="Ferriera S."/>
            <person name="Johnson J."/>
            <person name="Cho J.C."/>
        </authorList>
    </citation>
    <scope>NUCLEOTIDE SEQUENCE [LARGE SCALE GENOMIC DNA]</scope>
    <source>
        <strain evidence="3">HTCC2594</strain>
    </source>
</reference>
<dbReference type="STRING" id="314225.ELI_14695"/>
<dbReference type="Proteomes" id="UP000008808">
    <property type="component" value="Chromosome"/>
</dbReference>
<name>Q2N5L0_ERYLH</name>
<dbReference type="HOGENOM" id="CLU_2682142_0_0_5"/>
<keyword evidence="1" id="KW-0472">Membrane</keyword>
<accession>Q2N5L0</accession>
<dbReference type="AlphaFoldDB" id="Q2N5L0"/>
<dbReference type="EMBL" id="CP000157">
    <property type="protein sequence ID" value="ABC65031.1"/>
    <property type="molecule type" value="Genomic_DNA"/>
</dbReference>
<evidence type="ECO:0000313" key="3">
    <source>
        <dbReference type="Proteomes" id="UP000008808"/>
    </source>
</evidence>
<evidence type="ECO:0000256" key="1">
    <source>
        <dbReference type="SAM" id="Phobius"/>
    </source>
</evidence>
<sequence>MCAPLQLLRPILPLIIITPALMLIAQGSGLGRGPRALVLRAQSAQNNSMRYCAENYPEVSRLVMLASLTGPGQT</sequence>